<dbReference type="SUPFAM" id="SSF51905">
    <property type="entry name" value="FAD/NAD(P)-binding domain"/>
    <property type="match status" value="1"/>
</dbReference>
<feature type="domain" description="Fumarate reductase/succinate dehydrogenase flavoprotein-like C-terminal" evidence="4">
    <location>
        <begin position="417"/>
        <end position="498"/>
    </location>
</feature>
<dbReference type="Pfam" id="PF00890">
    <property type="entry name" value="FAD_binding_2"/>
    <property type="match status" value="1"/>
</dbReference>
<dbReference type="Pfam" id="PF02910">
    <property type="entry name" value="Succ_DH_flav_C"/>
    <property type="match status" value="1"/>
</dbReference>
<dbReference type="InterPro" id="IPR015939">
    <property type="entry name" value="Fum_Rdtase/Succ_DH_flav-like_C"/>
</dbReference>
<evidence type="ECO:0000256" key="2">
    <source>
        <dbReference type="ARBA" id="ARBA00023002"/>
    </source>
</evidence>
<dbReference type="GO" id="GO:0009055">
    <property type="term" value="F:electron transfer activity"/>
    <property type="evidence" value="ECO:0007669"/>
    <property type="project" value="TreeGrafter"/>
</dbReference>
<evidence type="ECO:0000313" key="5">
    <source>
        <dbReference type="EMBL" id="AIF05609.1"/>
    </source>
</evidence>
<organism evidence="5">
    <name type="scientific">uncultured marine group II/III euryarchaeote KM3_185_F09</name>
    <dbReference type="NCBI Taxonomy" id="1457950"/>
    <lineage>
        <taxon>Archaea</taxon>
        <taxon>Methanobacteriati</taxon>
        <taxon>Methanobacteriota</taxon>
        <taxon>environmental samples</taxon>
    </lineage>
</organism>
<dbReference type="SUPFAM" id="SSF46977">
    <property type="entry name" value="Succinate dehydrogenase/fumarate reductase flavoprotein C-terminal domain"/>
    <property type="match status" value="1"/>
</dbReference>
<proteinExistence type="predicted"/>
<protein>
    <submittedName>
        <fullName evidence="5">Fumarate reductase flavoprotein subunit (SdhA)</fullName>
    </submittedName>
</protein>
<dbReference type="PANTHER" id="PTHR11632:SF73">
    <property type="entry name" value="BLR3196 PROTEIN"/>
    <property type="match status" value="1"/>
</dbReference>
<keyword evidence="1" id="KW-0285">Flavoprotein</keyword>
<dbReference type="EMBL" id="KF900745">
    <property type="protein sequence ID" value="AIF05609.1"/>
    <property type="molecule type" value="Genomic_DNA"/>
</dbReference>
<dbReference type="Gene3D" id="3.50.50.60">
    <property type="entry name" value="FAD/NAD(P)-binding domain"/>
    <property type="match status" value="2"/>
</dbReference>
<dbReference type="GO" id="GO:0050660">
    <property type="term" value="F:flavin adenine dinucleotide binding"/>
    <property type="evidence" value="ECO:0007669"/>
    <property type="project" value="TreeGrafter"/>
</dbReference>
<dbReference type="InterPro" id="IPR003953">
    <property type="entry name" value="FAD-dep_OxRdtase_2_FAD-bd"/>
</dbReference>
<reference evidence="5" key="1">
    <citation type="journal article" date="2014" name="Genome Biol. Evol.">
        <title>Pangenome evidence for extensive interdomain horizontal transfer affecting lineage core and shell genes in uncultured planktonic thaumarchaeota and euryarchaeota.</title>
        <authorList>
            <person name="Deschamps P."/>
            <person name="Zivanovic Y."/>
            <person name="Moreira D."/>
            <person name="Rodriguez-Valera F."/>
            <person name="Lopez-Garcia P."/>
        </authorList>
    </citation>
    <scope>NUCLEOTIDE SEQUENCE</scope>
</reference>
<evidence type="ECO:0000259" key="3">
    <source>
        <dbReference type="Pfam" id="PF00890"/>
    </source>
</evidence>
<gene>
    <name evidence="5" type="primary">sdhA</name>
</gene>
<dbReference type="AlphaFoldDB" id="A0A075GP55"/>
<dbReference type="InterPro" id="IPR037099">
    <property type="entry name" value="Fum_R/Succ_DH_flav-like_C_sf"/>
</dbReference>
<dbReference type="GO" id="GO:0000104">
    <property type="term" value="F:succinate dehydrogenase activity"/>
    <property type="evidence" value="ECO:0007669"/>
    <property type="project" value="TreeGrafter"/>
</dbReference>
<accession>A0A075GP55</accession>
<dbReference type="Gene3D" id="1.20.58.100">
    <property type="entry name" value="Fumarate reductase/succinate dehydrogenase flavoprotein-like, C-terminal domain"/>
    <property type="match status" value="1"/>
</dbReference>
<dbReference type="InterPro" id="IPR030664">
    <property type="entry name" value="SdhA/FrdA/AprA"/>
</dbReference>
<dbReference type="PANTHER" id="PTHR11632">
    <property type="entry name" value="SUCCINATE DEHYDROGENASE 2 FLAVOPROTEIN SUBUNIT"/>
    <property type="match status" value="1"/>
</dbReference>
<sequence>MDAWDVIVVGGGVAGLRAAIAAHDSGATVTILESGGLGSGGAGMACEGLSVSASETNSNSHASDIIQAGAGECDESVVRLRTASAFNHLAELERWGLVLRRDEQGLPLLQSAPGHSQPRLATTGDSTGREIHSILEEQCIKRVIPRRGDIQPLTLTLDGDSVSGIICLDVQRGELVAMQAKSIVLATDGFQAAWNGDGVGFGEGAWLASDAGVALSGTEMVAWYPLSVDSHGISLPLSILNDGASVRLASGGNIDFASDAGLHAASAVLTSGEPCVLDARALDRGTEVWYADTAERVNSRLGAAMDEAVIPLAPRVTSTLGGVPCDGSGSVPSVSGLHAAGDCANSGFHGADLTGGDRLLEALDGGSCAGTSAAEHASTSSFGDGNSVDEALSESATRVAALLHGNGGGVTRGAAAQQLAEIMSESMGMSRDASSLAGAASQLENLCSAEMSLSDSSPIMNTELIEVVRLQGLIRLAAASVAAASERRESCGSHQRSDEE</sequence>
<evidence type="ECO:0000256" key="1">
    <source>
        <dbReference type="ARBA" id="ARBA00022630"/>
    </source>
</evidence>
<name>A0A075GP55_9EURY</name>
<dbReference type="InterPro" id="IPR036188">
    <property type="entry name" value="FAD/NAD-bd_sf"/>
</dbReference>
<evidence type="ECO:0000259" key="4">
    <source>
        <dbReference type="Pfam" id="PF02910"/>
    </source>
</evidence>
<dbReference type="PRINTS" id="PR00411">
    <property type="entry name" value="PNDRDTASEI"/>
</dbReference>
<feature type="domain" description="FAD-dependent oxidoreductase 2 FAD-binding" evidence="3">
    <location>
        <begin position="5"/>
        <end position="356"/>
    </location>
</feature>
<dbReference type="GO" id="GO:0009061">
    <property type="term" value="P:anaerobic respiration"/>
    <property type="evidence" value="ECO:0007669"/>
    <property type="project" value="TreeGrafter"/>
</dbReference>
<keyword evidence="2" id="KW-0560">Oxidoreductase</keyword>
<dbReference type="GO" id="GO:0005886">
    <property type="term" value="C:plasma membrane"/>
    <property type="evidence" value="ECO:0007669"/>
    <property type="project" value="TreeGrafter"/>
</dbReference>